<reference evidence="3" key="1">
    <citation type="submission" date="2016-10" db="EMBL/GenBank/DDBJ databases">
        <authorList>
            <person name="Varghese N."/>
            <person name="Submissions S."/>
        </authorList>
    </citation>
    <scope>NUCLEOTIDE SEQUENCE [LARGE SCALE GENOMIC DNA]</scope>
    <source>
        <strain evidence="3">DSM 44526</strain>
    </source>
</reference>
<dbReference type="Proteomes" id="UP000198863">
    <property type="component" value="Unassembled WGS sequence"/>
</dbReference>
<sequence>MVTALPTGRRAVRPLAAGPAVLPLGPVVASTTGRRTAVATLRSRTARTRPARTTVLPARPVTPTGTPGATVLPARPVTPTGTTSAAVLPTASGTPGTAVLPARPVTPTIGTTRAPTGRGGSASGMPAGTAALPSAAIAATTRATRTPVLPARAAPTLTATLLGGTATTGPPTGGRTTVLPIRTVTVPGSTGRTPVLPRRPVRGPASTVPAGGPVLPGGPLPGVACAAVVT</sequence>
<feature type="region of interest" description="Disordered" evidence="1">
    <location>
        <begin position="87"/>
        <end position="125"/>
    </location>
</feature>
<evidence type="ECO:0000256" key="1">
    <source>
        <dbReference type="SAM" id="MobiDB-lite"/>
    </source>
</evidence>
<dbReference type="EMBL" id="FNCF01000011">
    <property type="protein sequence ID" value="SDH19381.1"/>
    <property type="molecule type" value="Genomic_DNA"/>
</dbReference>
<evidence type="ECO:0000313" key="2">
    <source>
        <dbReference type="EMBL" id="SDH19381.1"/>
    </source>
</evidence>
<evidence type="ECO:0000313" key="3">
    <source>
        <dbReference type="Proteomes" id="UP000198863"/>
    </source>
</evidence>
<accession>A0A1G8AEQ6</accession>
<organism evidence="2 3">
    <name type="scientific">Klenkia brasiliensis</name>
    <dbReference type="NCBI Taxonomy" id="333142"/>
    <lineage>
        <taxon>Bacteria</taxon>
        <taxon>Bacillati</taxon>
        <taxon>Actinomycetota</taxon>
        <taxon>Actinomycetes</taxon>
        <taxon>Geodermatophilales</taxon>
        <taxon>Geodermatophilaceae</taxon>
        <taxon>Klenkia</taxon>
    </lineage>
</organism>
<feature type="region of interest" description="Disordered" evidence="1">
    <location>
        <begin position="186"/>
        <end position="213"/>
    </location>
</feature>
<dbReference type="AlphaFoldDB" id="A0A1G8AEQ6"/>
<name>A0A1G8AEQ6_9ACTN</name>
<feature type="compositionally biased region" description="Low complexity" evidence="1">
    <location>
        <begin position="57"/>
        <end position="71"/>
    </location>
</feature>
<feature type="region of interest" description="Disordered" evidence="1">
    <location>
        <begin position="57"/>
        <end position="76"/>
    </location>
</feature>
<gene>
    <name evidence="2" type="ORF">SAMN05660324_0126</name>
</gene>
<keyword evidence="3" id="KW-1185">Reference proteome</keyword>
<proteinExistence type="predicted"/>
<protein>
    <submittedName>
        <fullName evidence="2">Uncharacterized protein</fullName>
    </submittedName>
</protein>